<keyword evidence="2" id="KW-1185">Reference proteome</keyword>
<dbReference type="Proteomes" id="UP000799118">
    <property type="component" value="Unassembled WGS sequence"/>
</dbReference>
<accession>A0A6A4GJ04</accession>
<dbReference type="OrthoDB" id="2829169at2759"/>
<name>A0A6A4GJ04_9AGAR</name>
<dbReference type="EMBL" id="ML769966">
    <property type="protein sequence ID" value="KAE9385591.1"/>
    <property type="molecule type" value="Genomic_DNA"/>
</dbReference>
<dbReference type="AlphaFoldDB" id="A0A6A4GJ04"/>
<proteinExistence type="predicted"/>
<sequence length="89" mass="9968">FSLHVDFFNPNCNTHAGAHQSVGIISGANLALDPSIRNLPEYLYPAAIIPGPFEPKTNDTHYELDHFIRPVIEQFVQAWRPGIRVSRTA</sequence>
<gene>
    <name evidence="1" type="ORF">BT96DRAFT_767115</name>
</gene>
<reference evidence="1" key="1">
    <citation type="journal article" date="2019" name="Environ. Microbiol.">
        <title>Fungal ecological strategies reflected in gene transcription - a case study of two litter decomposers.</title>
        <authorList>
            <person name="Barbi F."/>
            <person name="Kohler A."/>
            <person name="Barry K."/>
            <person name="Baskaran P."/>
            <person name="Daum C."/>
            <person name="Fauchery L."/>
            <person name="Ihrmark K."/>
            <person name="Kuo A."/>
            <person name="LaButti K."/>
            <person name="Lipzen A."/>
            <person name="Morin E."/>
            <person name="Grigoriev I.V."/>
            <person name="Henrissat B."/>
            <person name="Lindahl B."/>
            <person name="Martin F."/>
        </authorList>
    </citation>
    <scope>NUCLEOTIDE SEQUENCE</scope>
    <source>
        <strain evidence="1">JB14</strain>
    </source>
</reference>
<protein>
    <submittedName>
        <fullName evidence="1">Uncharacterized protein</fullName>
    </submittedName>
</protein>
<feature type="non-terminal residue" evidence="1">
    <location>
        <position position="1"/>
    </location>
</feature>
<evidence type="ECO:0000313" key="1">
    <source>
        <dbReference type="EMBL" id="KAE9385591.1"/>
    </source>
</evidence>
<feature type="non-terminal residue" evidence="1">
    <location>
        <position position="89"/>
    </location>
</feature>
<evidence type="ECO:0000313" key="2">
    <source>
        <dbReference type="Proteomes" id="UP000799118"/>
    </source>
</evidence>
<organism evidence="1 2">
    <name type="scientific">Gymnopus androsaceus JB14</name>
    <dbReference type="NCBI Taxonomy" id="1447944"/>
    <lineage>
        <taxon>Eukaryota</taxon>
        <taxon>Fungi</taxon>
        <taxon>Dikarya</taxon>
        <taxon>Basidiomycota</taxon>
        <taxon>Agaricomycotina</taxon>
        <taxon>Agaricomycetes</taxon>
        <taxon>Agaricomycetidae</taxon>
        <taxon>Agaricales</taxon>
        <taxon>Marasmiineae</taxon>
        <taxon>Omphalotaceae</taxon>
        <taxon>Gymnopus</taxon>
    </lineage>
</organism>